<feature type="region of interest" description="Disordered" evidence="1">
    <location>
        <begin position="1"/>
        <end position="20"/>
    </location>
</feature>
<organism evidence="2 3">
    <name type="scientific">Ophiocordyceps sinensis</name>
    <dbReference type="NCBI Taxonomy" id="72228"/>
    <lineage>
        <taxon>Eukaryota</taxon>
        <taxon>Fungi</taxon>
        <taxon>Dikarya</taxon>
        <taxon>Ascomycota</taxon>
        <taxon>Pezizomycotina</taxon>
        <taxon>Sordariomycetes</taxon>
        <taxon>Hypocreomycetidae</taxon>
        <taxon>Hypocreales</taxon>
        <taxon>Ophiocordycipitaceae</taxon>
        <taxon>Ophiocordyceps</taxon>
    </lineage>
</organism>
<evidence type="ECO:0000313" key="2">
    <source>
        <dbReference type="EMBL" id="KAF4507045.1"/>
    </source>
</evidence>
<sequence>MMRREEGMLTPKPKGNSESARNCARLKAALNETAELWTRPLTREEYYRRNFMWVRCRSMQAKWFDMGGAWFDRGDEALKKLLGRELVDWQFKYVRGNWGDATLFFSQFREVALEHTVAKMIKLAEKASSEYRRNFYVIDCPGQEEYAYYATERKGVVSQTRE</sequence>
<keyword evidence="3" id="KW-1185">Reference proteome</keyword>
<reference evidence="2 3" key="1">
    <citation type="journal article" date="2020" name="Genome Biol. Evol.">
        <title>A new high-quality draft genome assembly of the Chinese cordyceps Ophiocordyceps sinensis.</title>
        <authorList>
            <person name="Shu R."/>
            <person name="Zhang J."/>
            <person name="Meng Q."/>
            <person name="Zhang H."/>
            <person name="Zhou G."/>
            <person name="Li M."/>
            <person name="Wu P."/>
            <person name="Zhao Y."/>
            <person name="Chen C."/>
            <person name="Qin Q."/>
        </authorList>
    </citation>
    <scope>NUCLEOTIDE SEQUENCE [LARGE SCALE GENOMIC DNA]</scope>
    <source>
        <strain evidence="2 3">IOZ07</strain>
    </source>
</reference>
<protein>
    <submittedName>
        <fullName evidence="2">Uncharacterized protein</fullName>
    </submittedName>
</protein>
<accession>A0A8H4LWU8</accession>
<dbReference type="AlphaFoldDB" id="A0A8H4LWU8"/>
<evidence type="ECO:0000313" key="3">
    <source>
        <dbReference type="Proteomes" id="UP000557566"/>
    </source>
</evidence>
<evidence type="ECO:0000256" key="1">
    <source>
        <dbReference type="SAM" id="MobiDB-lite"/>
    </source>
</evidence>
<proteinExistence type="predicted"/>
<dbReference type="EMBL" id="JAAVMX010000006">
    <property type="protein sequence ID" value="KAF4507045.1"/>
    <property type="molecule type" value="Genomic_DNA"/>
</dbReference>
<gene>
    <name evidence="2" type="ORF">G6O67_005721</name>
</gene>
<dbReference type="OrthoDB" id="4927820at2759"/>
<name>A0A8H4LWU8_9HYPO</name>
<comment type="caution">
    <text evidence="2">The sequence shown here is derived from an EMBL/GenBank/DDBJ whole genome shotgun (WGS) entry which is preliminary data.</text>
</comment>
<dbReference type="Proteomes" id="UP000557566">
    <property type="component" value="Unassembled WGS sequence"/>
</dbReference>